<name>A0A812EI45_ACAPH</name>
<dbReference type="AlphaFoldDB" id="A0A812EI45"/>
<feature type="domain" description="DDE-1" evidence="1">
    <location>
        <begin position="1"/>
        <end position="129"/>
    </location>
</feature>
<evidence type="ECO:0000259" key="1">
    <source>
        <dbReference type="Pfam" id="PF03184"/>
    </source>
</evidence>
<protein>
    <recommendedName>
        <fullName evidence="1">DDE-1 domain-containing protein</fullName>
    </recommendedName>
</protein>
<comment type="caution">
    <text evidence="2">The sequence shown here is derived from an EMBL/GenBank/DDBJ whole genome shotgun (WGS) entry which is preliminary data.</text>
</comment>
<dbReference type="GO" id="GO:0003677">
    <property type="term" value="F:DNA binding"/>
    <property type="evidence" value="ECO:0007669"/>
    <property type="project" value="TreeGrafter"/>
</dbReference>
<accession>A0A812EI45</accession>
<organism evidence="2 3">
    <name type="scientific">Acanthosepion pharaonis</name>
    <name type="common">Pharaoh cuttlefish</name>
    <name type="synonym">Sepia pharaonis</name>
    <dbReference type="NCBI Taxonomy" id="158019"/>
    <lineage>
        <taxon>Eukaryota</taxon>
        <taxon>Metazoa</taxon>
        <taxon>Spiralia</taxon>
        <taxon>Lophotrochozoa</taxon>
        <taxon>Mollusca</taxon>
        <taxon>Cephalopoda</taxon>
        <taxon>Coleoidea</taxon>
        <taxon>Decapodiformes</taxon>
        <taxon>Sepiida</taxon>
        <taxon>Sepiina</taxon>
        <taxon>Sepiidae</taxon>
        <taxon>Acanthosepion</taxon>
    </lineage>
</organism>
<dbReference type="InterPro" id="IPR004875">
    <property type="entry name" value="DDE_SF_endonuclease_dom"/>
</dbReference>
<sequence length="157" mass="17952">MTAEIFKDWFFKIFDPSVRRHLRSRNLPEKAALPLDNCIAHSTASTLRTPDRQIFVKYLPKNTISKIQPCDVGIIKSFKALYKKELMMEMLDLLGTITDYLKEVTLNDSFYLTAKAWEAVSEATMSNCWRKALGGTFDEEDAEEEVVPFDGFTAAEI</sequence>
<evidence type="ECO:0000313" key="3">
    <source>
        <dbReference type="Proteomes" id="UP000597762"/>
    </source>
</evidence>
<keyword evidence="3" id="KW-1185">Reference proteome</keyword>
<dbReference type="InterPro" id="IPR050863">
    <property type="entry name" value="CenT-Element_Derived"/>
</dbReference>
<dbReference type="Pfam" id="PF03184">
    <property type="entry name" value="DDE_1"/>
    <property type="match status" value="1"/>
</dbReference>
<dbReference type="PANTHER" id="PTHR19303:SF73">
    <property type="entry name" value="PROTEIN PDC2"/>
    <property type="match status" value="1"/>
</dbReference>
<dbReference type="Proteomes" id="UP000597762">
    <property type="component" value="Unassembled WGS sequence"/>
</dbReference>
<proteinExistence type="predicted"/>
<gene>
    <name evidence="2" type="ORF">SPHA_73571</name>
</gene>
<dbReference type="EMBL" id="CAHIKZ030005381">
    <property type="protein sequence ID" value="CAE1323703.1"/>
    <property type="molecule type" value="Genomic_DNA"/>
</dbReference>
<dbReference type="PANTHER" id="PTHR19303">
    <property type="entry name" value="TRANSPOSON"/>
    <property type="match status" value="1"/>
</dbReference>
<dbReference type="GO" id="GO:0005634">
    <property type="term" value="C:nucleus"/>
    <property type="evidence" value="ECO:0007669"/>
    <property type="project" value="TreeGrafter"/>
</dbReference>
<evidence type="ECO:0000313" key="2">
    <source>
        <dbReference type="EMBL" id="CAE1323703.1"/>
    </source>
</evidence>
<dbReference type="OrthoDB" id="6157693at2759"/>
<reference evidence="2" key="1">
    <citation type="submission" date="2021-01" db="EMBL/GenBank/DDBJ databases">
        <authorList>
            <person name="Li R."/>
            <person name="Bekaert M."/>
        </authorList>
    </citation>
    <scope>NUCLEOTIDE SEQUENCE</scope>
    <source>
        <strain evidence="2">Farmed</strain>
    </source>
</reference>